<accession>A0ABP3X5J9</accession>
<reference evidence="2" key="1">
    <citation type="journal article" date="2019" name="Int. J. Syst. Evol. Microbiol.">
        <title>The Global Catalogue of Microorganisms (GCM) 10K type strain sequencing project: providing services to taxonomists for standard genome sequencing and annotation.</title>
        <authorList>
            <consortium name="The Broad Institute Genomics Platform"/>
            <consortium name="The Broad Institute Genome Sequencing Center for Infectious Disease"/>
            <person name="Wu L."/>
            <person name="Ma J."/>
        </authorList>
    </citation>
    <scope>NUCLEOTIDE SEQUENCE [LARGE SCALE GENOMIC DNA]</scope>
    <source>
        <strain evidence="2">JCM 15896</strain>
    </source>
</reference>
<evidence type="ECO:0000313" key="2">
    <source>
        <dbReference type="Proteomes" id="UP001500359"/>
    </source>
</evidence>
<organism evidence="1 2">
    <name type="scientific">Aliiglaciecola litoralis</name>
    <dbReference type="NCBI Taxonomy" id="582857"/>
    <lineage>
        <taxon>Bacteria</taxon>
        <taxon>Pseudomonadati</taxon>
        <taxon>Pseudomonadota</taxon>
        <taxon>Gammaproteobacteria</taxon>
        <taxon>Alteromonadales</taxon>
        <taxon>Alteromonadaceae</taxon>
        <taxon>Aliiglaciecola</taxon>
    </lineage>
</organism>
<protein>
    <submittedName>
        <fullName evidence="1">Uncharacterized protein</fullName>
    </submittedName>
</protein>
<gene>
    <name evidence="1" type="ORF">GCM10009114_37020</name>
</gene>
<evidence type="ECO:0000313" key="1">
    <source>
        <dbReference type="EMBL" id="GAA0860348.1"/>
    </source>
</evidence>
<comment type="caution">
    <text evidence="1">The sequence shown here is derived from an EMBL/GenBank/DDBJ whole genome shotgun (WGS) entry which is preliminary data.</text>
</comment>
<proteinExistence type="predicted"/>
<name>A0ABP3X5J9_9ALTE</name>
<sequence length="44" mass="5432">MQYNKHIMFIRSAHWDAYSLARLILRKYSQQACAPYVKRYTDFF</sequence>
<keyword evidence="2" id="KW-1185">Reference proteome</keyword>
<dbReference type="Proteomes" id="UP001500359">
    <property type="component" value="Unassembled WGS sequence"/>
</dbReference>
<dbReference type="EMBL" id="BAAAFD010000026">
    <property type="protein sequence ID" value="GAA0860348.1"/>
    <property type="molecule type" value="Genomic_DNA"/>
</dbReference>